<evidence type="ECO:0000256" key="3">
    <source>
        <dbReference type="RuleBase" id="RU003457"/>
    </source>
</evidence>
<dbReference type="PANTHER" id="PTHR43212:SF3">
    <property type="entry name" value="QUERCETIN 2,3-DIOXYGENASE"/>
    <property type="match status" value="1"/>
</dbReference>
<feature type="binding site" evidence="2">
    <location>
        <position position="101"/>
    </location>
    <ligand>
        <name>Fe cation</name>
        <dbReference type="ChEBI" id="CHEBI:24875"/>
    </ligand>
</feature>
<dbReference type="PIRSF" id="PIRSF006232">
    <property type="entry name" value="Pirin"/>
    <property type="match status" value="1"/>
</dbReference>
<keyword evidence="2" id="KW-0479">Metal-binding</keyword>
<sequence>MINLRRSNERGSVDLGWLQTKHTFSFANYYDPEQIGFSALRVINDDLVHPGSGFDTHGHKDMEIISVVLEGTIAHKDSEGNVEQLPAGEFQLMSAGKGIFHSEFNPSKTENLKLLQIWIEPNTFGGKPGYQQKHFGKKFGITTIASPDGRENSFTIKQDASLHQLVLEANSELKFDIEPGRKLYVHQVEGSLKVNDVTLSQGDGAKVSNEPSVLLANHSDKQIVALVFDLP</sequence>
<reference evidence="6 7" key="1">
    <citation type="submission" date="2019-06" db="EMBL/GenBank/DDBJ databases">
        <title>Whole genome shotgun sequence of Vibrio comitans NBRC 102076.</title>
        <authorList>
            <person name="Hosoyama A."/>
            <person name="Uohara A."/>
            <person name="Ohji S."/>
            <person name="Ichikawa N."/>
        </authorList>
    </citation>
    <scope>NUCLEOTIDE SEQUENCE [LARGE SCALE GENOMIC DNA]</scope>
    <source>
        <strain evidence="6 7">NBRC 102076</strain>
    </source>
</reference>
<keyword evidence="2" id="KW-0408">Iron</keyword>
<evidence type="ECO:0000313" key="6">
    <source>
        <dbReference type="EMBL" id="GEA59425.1"/>
    </source>
</evidence>
<evidence type="ECO:0008006" key="8">
    <source>
        <dbReference type="Google" id="ProtNLM"/>
    </source>
</evidence>
<feature type="binding site" evidence="2">
    <location>
        <position position="59"/>
    </location>
    <ligand>
        <name>Fe cation</name>
        <dbReference type="ChEBI" id="CHEBI:24875"/>
    </ligand>
</feature>
<dbReference type="OrthoDB" id="9780903at2"/>
<dbReference type="Pfam" id="PF17954">
    <property type="entry name" value="Pirin_C_2"/>
    <property type="match status" value="1"/>
</dbReference>
<dbReference type="AlphaFoldDB" id="A0A4Y3IJT0"/>
<dbReference type="GO" id="GO:0046872">
    <property type="term" value="F:metal ion binding"/>
    <property type="evidence" value="ECO:0007669"/>
    <property type="project" value="UniProtKB-KW"/>
</dbReference>
<dbReference type="SUPFAM" id="SSF51182">
    <property type="entry name" value="RmlC-like cupins"/>
    <property type="match status" value="1"/>
</dbReference>
<name>A0A4Y3IJT0_9VIBR</name>
<proteinExistence type="inferred from homology"/>
<evidence type="ECO:0000256" key="2">
    <source>
        <dbReference type="PIRSR" id="PIRSR006232-1"/>
    </source>
</evidence>
<protein>
    <recommendedName>
        <fullName evidence="8">Pirin family protein</fullName>
    </recommendedName>
</protein>
<evidence type="ECO:0000259" key="4">
    <source>
        <dbReference type="Pfam" id="PF02678"/>
    </source>
</evidence>
<comment type="caution">
    <text evidence="6">The sequence shown here is derived from an EMBL/GenBank/DDBJ whole genome shotgun (WGS) entry which is preliminary data.</text>
</comment>
<evidence type="ECO:0000313" key="7">
    <source>
        <dbReference type="Proteomes" id="UP000318242"/>
    </source>
</evidence>
<dbReference type="RefSeq" id="WP_141269237.1">
    <property type="nucleotide sequence ID" value="NZ_BJLH01000002.1"/>
</dbReference>
<comment type="cofactor">
    <cofactor evidence="2">
        <name>Fe cation</name>
        <dbReference type="ChEBI" id="CHEBI:24875"/>
    </cofactor>
    <text evidence="2">Binds 1 Fe cation per subunit.</text>
</comment>
<gene>
    <name evidence="6" type="ORF">VCO01S_06180</name>
</gene>
<feature type="domain" description="Quercetin 2,3-dioxygenase C-terminal cupin" evidence="5">
    <location>
        <begin position="144"/>
        <end position="230"/>
    </location>
</feature>
<dbReference type="EMBL" id="BJLH01000002">
    <property type="protein sequence ID" value="GEA59425.1"/>
    <property type="molecule type" value="Genomic_DNA"/>
</dbReference>
<dbReference type="InterPro" id="IPR041602">
    <property type="entry name" value="Quercetinase_C"/>
</dbReference>
<dbReference type="Gene3D" id="2.60.120.10">
    <property type="entry name" value="Jelly Rolls"/>
    <property type="match status" value="2"/>
</dbReference>
<keyword evidence="7" id="KW-1185">Reference proteome</keyword>
<evidence type="ECO:0000259" key="5">
    <source>
        <dbReference type="Pfam" id="PF17954"/>
    </source>
</evidence>
<feature type="binding site" evidence="2">
    <location>
        <position position="103"/>
    </location>
    <ligand>
        <name>Fe cation</name>
        <dbReference type="ChEBI" id="CHEBI:24875"/>
    </ligand>
</feature>
<dbReference type="InterPro" id="IPR014710">
    <property type="entry name" value="RmlC-like_jellyroll"/>
</dbReference>
<organism evidence="6 7">
    <name type="scientific">Vibrio comitans NBRC 102076</name>
    <dbReference type="NCBI Taxonomy" id="1219078"/>
    <lineage>
        <taxon>Bacteria</taxon>
        <taxon>Pseudomonadati</taxon>
        <taxon>Pseudomonadota</taxon>
        <taxon>Gammaproteobacteria</taxon>
        <taxon>Vibrionales</taxon>
        <taxon>Vibrionaceae</taxon>
        <taxon>Vibrio</taxon>
    </lineage>
</organism>
<evidence type="ECO:0000256" key="1">
    <source>
        <dbReference type="ARBA" id="ARBA00008416"/>
    </source>
</evidence>
<dbReference type="InterPro" id="IPR003829">
    <property type="entry name" value="Pirin_N_dom"/>
</dbReference>
<accession>A0A4Y3IJT0</accession>
<feature type="binding site" evidence="2">
    <location>
        <position position="57"/>
    </location>
    <ligand>
        <name>Fe cation</name>
        <dbReference type="ChEBI" id="CHEBI:24875"/>
    </ligand>
</feature>
<feature type="domain" description="Pirin N-terminal" evidence="4">
    <location>
        <begin position="9"/>
        <end position="119"/>
    </location>
</feature>
<dbReference type="InterPro" id="IPR011051">
    <property type="entry name" value="RmlC_Cupin_sf"/>
</dbReference>
<dbReference type="Proteomes" id="UP000318242">
    <property type="component" value="Unassembled WGS sequence"/>
</dbReference>
<dbReference type="PANTHER" id="PTHR43212">
    <property type="entry name" value="QUERCETIN 2,3-DIOXYGENASE"/>
    <property type="match status" value="1"/>
</dbReference>
<comment type="similarity">
    <text evidence="1 3">Belongs to the pirin family.</text>
</comment>
<dbReference type="CDD" id="cd02910">
    <property type="entry name" value="cupin_Yhhw_N"/>
    <property type="match status" value="1"/>
</dbReference>
<dbReference type="InterPro" id="IPR012093">
    <property type="entry name" value="Pirin"/>
</dbReference>
<dbReference type="Pfam" id="PF02678">
    <property type="entry name" value="Pirin"/>
    <property type="match status" value="1"/>
</dbReference>